<feature type="region of interest" description="Disordered" evidence="1">
    <location>
        <begin position="57"/>
        <end position="86"/>
    </location>
</feature>
<name>Q22V46_TETTS</name>
<evidence type="ECO:0000256" key="1">
    <source>
        <dbReference type="SAM" id="MobiDB-lite"/>
    </source>
</evidence>
<feature type="compositionally biased region" description="Basic and acidic residues" evidence="1">
    <location>
        <begin position="66"/>
        <end position="86"/>
    </location>
</feature>
<accession>Q22V46</accession>
<evidence type="ECO:0000313" key="3">
    <source>
        <dbReference type="Proteomes" id="UP000009168"/>
    </source>
</evidence>
<dbReference type="AlphaFoldDB" id="Q22V46"/>
<proteinExistence type="predicted"/>
<dbReference type="InParanoid" id="Q22V46"/>
<dbReference type="SUPFAM" id="SSF52047">
    <property type="entry name" value="RNI-like"/>
    <property type="match status" value="1"/>
</dbReference>
<dbReference type="InterPro" id="IPR032675">
    <property type="entry name" value="LRR_dom_sf"/>
</dbReference>
<keyword evidence="3" id="KW-1185">Reference proteome</keyword>
<organism evidence="2 3">
    <name type="scientific">Tetrahymena thermophila (strain SB210)</name>
    <dbReference type="NCBI Taxonomy" id="312017"/>
    <lineage>
        <taxon>Eukaryota</taxon>
        <taxon>Sar</taxon>
        <taxon>Alveolata</taxon>
        <taxon>Ciliophora</taxon>
        <taxon>Intramacronucleata</taxon>
        <taxon>Oligohymenophorea</taxon>
        <taxon>Hymenostomatida</taxon>
        <taxon>Tetrahymenina</taxon>
        <taxon>Tetrahymenidae</taxon>
        <taxon>Tetrahymena</taxon>
    </lineage>
</organism>
<sequence>MQRQFIFFIQLIKFYKFMLFEVKLFIVFKFRLAEQILNSDITFNKIKLVKNMGEKQSKNKSIKNFNDNKKNPQKQNEDQSQHKQKPKEETLDIILINDSQAQQKITLKSYSEIENIDSTYTVSLIIDQPKQYNIISFPDQNMIQLCKLIEKSKKLINLRLNLYGWRIEDSGFIKLVDTFSFLQNITQLELNYQYNSAYEIGTSGLAQALSKCYNIQYLNLAISQSIDDETLIKLGQALSQLFKLKILILDFGEHPTIDVVIYQGEQITQIYDEGFKRFFQCLKKCQDINYIQLYFDFMVDFNIKMQQKIMLKFKKLTYFNIAPFEDNRYFKRSLQS</sequence>
<dbReference type="GeneID" id="7824165"/>
<protein>
    <submittedName>
        <fullName evidence="2">Uncharacterized protein</fullName>
    </submittedName>
</protein>
<reference evidence="3" key="1">
    <citation type="journal article" date="2006" name="PLoS Biol.">
        <title>Macronuclear genome sequence of the ciliate Tetrahymena thermophila, a model eukaryote.</title>
        <authorList>
            <person name="Eisen J.A."/>
            <person name="Coyne R.S."/>
            <person name="Wu M."/>
            <person name="Wu D."/>
            <person name="Thiagarajan M."/>
            <person name="Wortman J.R."/>
            <person name="Badger J.H."/>
            <person name="Ren Q."/>
            <person name="Amedeo P."/>
            <person name="Jones K.M."/>
            <person name="Tallon L.J."/>
            <person name="Delcher A.L."/>
            <person name="Salzberg S.L."/>
            <person name="Silva J.C."/>
            <person name="Haas B.J."/>
            <person name="Majoros W.H."/>
            <person name="Farzad M."/>
            <person name="Carlton J.M."/>
            <person name="Smith R.K. Jr."/>
            <person name="Garg J."/>
            <person name="Pearlman R.E."/>
            <person name="Karrer K.M."/>
            <person name="Sun L."/>
            <person name="Manning G."/>
            <person name="Elde N.C."/>
            <person name="Turkewitz A.P."/>
            <person name="Asai D.J."/>
            <person name="Wilkes D.E."/>
            <person name="Wang Y."/>
            <person name="Cai H."/>
            <person name="Collins K."/>
            <person name="Stewart B.A."/>
            <person name="Lee S.R."/>
            <person name="Wilamowska K."/>
            <person name="Weinberg Z."/>
            <person name="Ruzzo W.L."/>
            <person name="Wloga D."/>
            <person name="Gaertig J."/>
            <person name="Frankel J."/>
            <person name="Tsao C.-C."/>
            <person name="Gorovsky M.A."/>
            <person name="Keeling P.J."/>
            <person name="Waller R.F."/>
            <person name="Patron N.J."/>
            <person name="Cherry J.M."/>
            <person name="Stover N.A."/>
            <person name="Krieger C.J."/>
            <person name="del Toro C."/>
            <person name="Ryder H.F."/>
            <person name="Williamson S.C."/>
            <person name="Barbeau R.A."/>
            <person name="Hamilton E.P."/>
            <person name="Orias E."/>
        </authorList>
    </citation>
    <scope>NUCLEOTIDE SEQUENCE [LARGE SCALE GENOMIC DNA]</scope>
    <source>
        <strain evidence="3">SB210</strain>
    </source>
</reference>
<evidence type="ECO:0000313" key="2">
    <source>
        <dbReference type="EMBL" id="EAR89102.2"/>
    </source>
</evidence>
<dbReference type="KEGG" id="tet:TTHERM_00575540"/>
<dbReference type="EMBL" id="GG662798">
    <property type="protein sequence ID" value="EAR89102.2"/>
    <property type="molecule type" value="Genomic_DNA"/>
</dbReference>
<dbReference type="Proteomes" id="UP000009168">
    <property type="component" value="Unassembled WGS sequence"/>
</dbReference>
<dbReference type="RefSeq" id="XP_001009347.2">
    <property type="nucleotide sequence ID" value="XM_001009347.2"/>
</dbReference>
<dbReference type="HOGENOM" id="CLU_2269243_0_0_1"/>
<gene>
    <name evidence="2" type="ORF">TTHERM_00575540</name>
</gene>
<dbReference type="Gene3D" id="3.80.10.10">
    <property type="entry name" value="Ribonuclease Inhibitor"/>
    <property type="match status" value="1"/>
</dbReference>